<dbReference type="PANTHER" id="PTHR42982">
    <property type="entry name" value="SEC-INDEPENDENT PROTEIN TRANSLOCASE PROTEIN TATA"/>
    <property type="match status" value="1"/>
</dbReference>
<keyword evidence="2 9" id="KW-0813">Transport</keyword>
<evidence type="ECO:0000256" key="1">
    <source>
        <dbReference type="ARBA" id="ARBA00004162"/>
    </source>
</evidence>
<proteinExistence type="inferred from homology"/>
<feature type="region of interest" description="Disordered" evidence="10">
    <location>
        <begin position="49"/>
        <end position="72"/>
    </location>
</feature>
<organism evidence="11 12">
    <name type="scientific">Microbulbifer epialgicus</name>
    <dbReference type="NCBI Taxonomy" id="393907"/>
    <lineage>
        <taxon>Bacteria</taxon>
        <taxon>Pseudomonadati</taxon>
        <taxon>Pseudomonadota</taxon>
        <taxon>Gammaproteobacteria</taxon>
        <taxon>Cellvibrionales</taxon>
        <taxon>Microbulbiferaceae</taxon>
        <taxon>Microbulbifer</taxon>
    </lineage>
</organism>
<keyword evidence="4 9" id="KW-0812">Transmembrane</keyword>
<keyword evidence="6 9" id="KW-1133">Transmembrane helix</keyword>
<keyword evidence="5 9" id="KW-0653">Protein transport</keyword>
<comment type="subunit">
    <text evidence="9">The Tat system comprises two distinct complexes: a TatABC complex, containing multiple copies of TatA, TatB and TatC subunits, and a separate TatA complex, containing only TatA subunits. Substrates initially bind to the TatABC complex, which probably triggers association of the separate TatA complex to form the active translocon.</text>
</comment>
<comment type="caution">
    <text evidence="11">The sequence shown here is derived from an EMBL/GenBank/DDBJ whole genome shotgun (WGS) entry which is preliminary data.</text>
</comment>
<dbReference type="PANTHER" id="PTHR42982:SF1">
    <property type="entry name" value="SEC-INDEPENDENT PROTEIN TRANSLOCASE PROTEIN TATA"/>
    <property type="match status" value="1"/>
</dbReference>
<evidence type="ECO:0000313" key="11">
    <source>
        <dbReference type="EMBL" id="MFA0812378.1"/>
    </source>
</evidence>
<name>A0ABV4P1Y9_9GAMM</name>
<sequence length="72" mass="7853">MGISGIGIWQILIVLMLAVLFFGSGKIRRLGEDLGGAISGFRRSLRQSEGESFEANSQENLSGRLIQTGERQ</sequence>
<dbReference type="RefSeq" id="WP_371840043.1">
    <property type="nucleotide sequence ID" value="NZ_JBGMEK010000039.1"/>
</dbReference>
<dbReference type="InterPro" id="IPR006312">
    <property type="entry name" value="TatA/E"/>
</dbReference>
<evidence type="ECO:0000256" key="5">
    <source>
        <dbReference type="ARBA" id="ARBA00022927"/>
    </source>
</evidence>
<dbReference type="InterPro" id="IPR003369">
    <property type="entry name" value="TatA/B/E"/>
</dbReference>
<gene>
    <name evidence="9" type="primary">tatA</name>
    <name evidence="11" type="ORF">ACCI49_15805</name>
</gene>
<feature type="transmembrane region" description="Helical" evidence="9">
    <location>
        <begin position="6"/>
        <end position="23"/>
    </location>
</feature>
<comment type="function">
    <text evidence="9">Part of the twin-arginine translocation (Tat) system that transports large folded proteins containing a characteristic twin-arginine motif in their signal peptide across membranes. TatA could form the protein-conducting channel of the Tat system.</text>
</comment>
<dbReference type="Gene3D" id="1.20.5.3310">
    <property type="match status" value="1"/>
</dbReference>
<keyword evidence="7 9" id="KW-0811">Translocation</keyword>
<dbReference type="Pfam" id="PF02416">
    <property type="entry name" value="TatA_B_E"/>
    <property type="match status" value="1"/>
</dbReference>
<protein>
    <recommendedName>
        <fullName evidence="9">Sec-independent protein translocase protein TatA</fullName>
    </recommendedName>
</protein>
<comment type="similarity">
    <text evidence="9">Belongs to the TatA/E family.</text>
</comment>
<evidence type="ECO:0000256" key="10">
    <source>
        <dbReference type="SAM" id="MobiDB-lite"/>
    </source>
</evidence>
<dbReference type="EMBL" id="JBGMEK010000039">
    <property type="protein sequence ID" value="MFA0812378.1"/>
    <property type="molecule type" value="Genomic_DNA"/>
</dbReference>
<evidence type="ECO:0000256" key="2">
    <source>
        <dbReference type="ARBA" id="ARBA00022448"/>
    </source>
</evidence>
<accession>A0ABV4P1Y9</accession>
<keyword evidence="12" id="KW-1185">Reference proteome</keyword>
<evidence type="ECO:0000256" key="9">
    <source>
        <dbReference type="HAMAP-Rule" id="MF_00236"/>
    </source>
</evidence>
<keyword evidence="3 9" id="KW-1003">Cell membrane</keyword>
<evidence type="ECO:0000256" key="8">
    <source>
        <dbReference type="ARBA" id="ARBA00023136"/>
    </source>
</evidence>
<keyword evidence="8 9" id="KW-0472">Membrane</keyword>
<evidence type="ECO:0000256" key="6">
    <source>
        <dbReference type="ARBA" id="ARBA00022989"/>
    </source>
</evidence>
<evidence type="ECO:0000256" key="4">
    <source>
        <dbReference type="ARBA" id="ARBA00022692"/>
    </source>
</evidence>
<reference evidence="11 12" key="1">
    <citation type="submission" date="2024-08" db="EMBL/GenBank/DDBJ databases">
        <authorList>
            <person name="Ishaq N."/>
        </authorList>
    </citation>
    <scope>NUCLEOTIDE SEQUENCE [LARGE SCALE GENOMIC DNA]</scope>
    <source>
        <strain evidence="11 12">DSM 18651</strain>
    </source>
</reference>
<evidence type="ECO:0000313" key="12">
    <source>
        <dbReference type="Proteomes" id="UP001569428"/>
    </source>
</evidence>
<dbReference type="HAMAP" id="MF_00236">
    <property type="entry name" value="TatA_E"/>
    <property type="match status" value="1"/>
</dbReference>
<evidence type="ECO:0000256" key="3">
    <source>
        <dbReference type="ARBA" id="ARBA00022475"/>
    </source>
</evidence>
<comment type="subcellular location">
    <subcellularLocation>
        <location evidence="1 9">Cell membrane</location>
        <topology evidence="1 9">Single-pass membrane protein</topology>
    </subcellularLocation>
</comment>
<dbReference type="Proteomes" id="UP001569428">
    <property type="component" value="Unassembled WGS sequence"/>
</dbReference>
<evidence type="ECO:0000256" key="7">
    <source>
        <dbReference type="ARBA" id="ARBA00023010"/>
    </source>
</evidence>